<feature type="transmembrane region" description="Helical" evidence="8">
    <location>
        <begin position="236"/>
        <end position="257"/>
    </location>
</feature>
<feature type="transmembrane region" description="Helical" evidence="8">
    <location>
        <begin position="12"/>
        <end position="32"/>
    </location>
</feature>
<feature type="domain" description="ABC transmembrane type-1" evidence="10">
    <location>
        <begin position="11"/>
        <end position="292"/>
    </location>
</feature>
<accession>A0A7I8DL94</accession>
<dbReference type="InterPro" id="IPR003439">
    <property type="entry name" value="ABC_transporter-like_ATP-bd"/>
</dbReference>
<evidence type="ECO:0000256" key="1">
    <source>
        <dbReference type="ARBA" id="ARBA00004651"/>
    </source>
</evidence>
<dbReference type="GO" id="GO:0016887">
    <property type="term" value="F:ATP hydrolysis activity"/>
    <property type="evidence" value="ECO:0007669"/>
    <property type="project" value="InterPro"/>
</dbReference>
<keyword evidence="6 8" id="KW-0472">Membrane</keyword>
<dbReference type="GO" id="GO:0005524">
    <property type="term" value="F:ATP binding"/>
    <property type="evidence" value="ECO:0007669"/>
    <property type="project" value="UniProtKB-KW"/>
</dbReference>
<dbReference type="GO" id="GO:0140359">
    <property type="term" value="F:ABC-type transporter activity"/>
    <property type="evidence" value="ECO:0007669"/>
    <property type="project" value="InterPro"/>
</dbReference>
<dbReference type="PANTHER" id="PTHR24221:SF654">
    <property type="entry name" value="ATP-BINDING CASSETTE SUB-FAMILY B MEMBER 6"/>
    <property type="match status" value="1"/>
</dbReference>
<dbReference type="Gene3D" id="1.20.1560.10">
    <property type="entry name" value="ABC transporter type 1, transmembrane domain"/>
    <property type="match status" value="1"/>
</dbReference>
<feature type="transmembrane region" description="Helical" evidence="8">
    <location>
        <begin position="124"/>
        <end position="143"/>
    </location>
</feature>
<evidence type="ECO:0000313" key="12">
    <source>
        <dbReference type="Proteomes" id="UP000515703"/>
    </source>
</evidence>
<dbReference type="InterPro" id="IPR039421">
    <property type="entry name" value="Type_1_exporter"/>
</dbReference>
<dbReference type="AlphaFoldDB" id="A0A7I8DL94"/>
<dbReference type="Pfam" id="PF00664">
    <property type="entry name" value="ABC_membrane"/>
    <property type="match status" value="1"/>
</dbReference>
<feature type="transmembrane region" description="Helical" evidence="8">
    <location>
        <begin position="44"/>
        <end position="70"/>
    </location>
</feature>
<evidence type="ECO:0000259" key="10">
    <source>
        <dbReference type="PROSITE" id="PS50929"/>
    </source>
</evidence>
<feature type="domain" description="ABC transporter" evidence="9">
    <location>
        <begin position="386"/>
        <end position="614"/>
    </location>
</feature>
<dbReference type="PROSITE" id="PS50929">
    <property type="entry name" value="ABC_TM1F"/>
    <property type="match status" value="1"/>
</dbReference>
<gene>
    <name evidence="11" type="primary">mdlB_2</name>
    <name evidence="11" type="ORF">bsdcttw_21800</name>
</gene>
<dbReference type="CDD" id="cd07346">
    <property type="entry name" value="ABC_6TM_exporters"/>
    <property type="match status" value="1"/>
</dbReference>
<dbReference type="PROSITE" id="PS50893">
    <property type="entry name" value="ABC_TRANSPORTER_2"/>
    <property type="match status" value="1"/>
</dbReference>
<evidence type="ECO:0000256" key="4">
    <source>
        <dbReference type="ARBA" id="ARBA00022840"/>
    </source>
</evidence>
<evidence type="ECO:0000256" key="2">
    <source>
        <dbReference type="ARBA" id="ARBA00022692"/>
    </source>
</evidence>
<evidence type="ECO:0000256" key="8">
    <source>
        <dbReference type="SAM" id="Phobius"/>
    </source>
</evidence>
<reference evidence="11 12" key="1">
    <citation type="submission" date="2020-08" db="EMBL/GenBank/DDBJ databases">
        <title>Draft genome sequencing of an Anaerocolumna strain isolated from anoxic soil subjected to BSD treatment.</title>
        <authorList>
            <person name="Uek A."/>
            <person name="Tonouchi A."/>
        </authorList>
    </citation>
    <scope>NUCLEOTIDE SEQUENCE [LARGE SCALE GENOMIC DNA]</scope>
    <source>
        <strain evidence="11 12">CTTW</strain>
    </source>
</reference>
<proteinExistence type="predicted"/>
<keyword evidence="5 8" id="KW-1133">Transmembrane helix</keyword>
<dbReference type="PANTHER" id="PTHR24221">
    <property type="entry name" value="ATP-BINDING CASSETTE SUB-FAMILY B"/>
    <property type="match status" value="1"/>
</dbReference>
<evidence type="ECO:0000313" key="11">
    <source>
        <dbReference type="EMBL" id="BCJ99139.1"/>
    </source>
</evidence>
<keyword evidence="3" id="KW-0547">Nucleotide-binding</keyword>
<dbReference type="KEGG" id="acht:bsdcttw_21800"/>
<sequence length="614" mass="68933">MSLFHQKYKLIIVMFWQTLYCFSNVMFAFILMRITDALTQGNMAAFRLGLLYAFIVVCTQVITTVISMTLKVKYVRNCMYHIKAESFKGLLRMNYHDFNKENLTHYLTYFTNDLGMLENSYIQVTVDMLGQILLILITCIAYLTINPLAFAVVAISIFLSMVIPVFFTGIMQRANDAFVAANELLLSKTKEYLQGFEVIKGFQIQKVIENKFMKTIKQREDKCADFSNKMILGNTIVAFISVIIILLIFLAGGASVIAGKITIGALIALVQLSNNMIAPITDVLYGINERNSVKNIKDKCLELMNTGEQSGLGKQLSLDEQLSFQELVCSEEQISKEYGSKEYGSKEYGSDEHGSGEHSLEELSSSEINISPVMTVKEIDEKINSIKLSNINFTYDGSEEPALSDVTLSLEKGKKYALVGKNGCGKSTLARIIAGRLKGFSGELTYNNISAERAADKCIENLSYIGQEVFLFFESVADNLSLFGKYSARSVDELVNRMNIEDLLFKDSDPDRESLPLSGGEKQKIAIARTILADKEVIICDEMDSALDNISKNNLTKMIISQKEATCLVITHNVNQNLDEFDEIIVMDRGRITEQGSFLELYQKKGIFYELLEE</sequence>
<dbReference type="CDD" id="cd03228">
    <property type="entry name" value="ABCC_MRP_Like"/>
    <property type="match status" value="1"/>
</dbReference>
<keyword evidence="4 11" id="KW-0067">ATP-binding</keyword>
<dbReference type="GO" id="GO:0005886">
    <property type="term" value="C:plasma membrane"/>
    <property type="evidence" value="ECO:0007669"/>
    <property type="project" value="UniProtKB-SubCell"/>
</dbReference>
<dbReference type="Gene3D" id="3.40.50.300">
    <property type="entry name" value="P-loop containing nucleotide triphosphate hydrolases"/>
    <property type="match status" value="1"/>
</dbReference>
<comment type="subcellular location">
    <subcellularLocation>
        <location evidence="1">Cell membrane</location>
        <topology evidence="1">Multi-pass membrane protein</topology>
    </subcellularLocation>
</comment>
<dbReference type="InterPro" id="IPR017871">
    <property type="entry name" value="ABC_transporter-like_CS"/>
</dbReference>
<dbReference type="InterPro" id="IPR011527">
    <property type="entry name" value="ABC1_TM_dom"/>
</dbReference>
<dbReference type="InterPro" id="IPR003593">
    <property type="entry name" value="AAA+_ATPase"/>
</dbReference>
<dbReference type="Pfam" id="PF00005">
    <property type="entry name" value="ABC_tran"/>
    <property type="match status" value="1"/>
</dbReference>
<keyword evidence="2 8" id="KW-0812">Transmembrane</keyword>
<evidence type="ECO:0000256" key="6">
    <source>
        <dbReference type="ARBA" id="ARBA00023136"/>
    </source>
</evidence>
<evidence type="ECO:0000256" key="7">
    <source>
        <dbReference type="SAM" id="MobiDB-lite"/>
    </source>
</evidence>
<feature type="transmembrane region" description="Helical" evidence="8">
    <location>
        <begin position="149"/>
        <end position="167"/>
    </location>
</feature>
<dbReference type="Proteomes" id="UP000515703">
    <property type="component" value="Chromosome"/>
</dbReference>
<feature type="compositionally biased region" description="Basic and acidic residues" evidence="7">
    <location>
        <begin position="340"/>
        <end position="361"/>
    </location>
</feature>
<dbReference type="RefSeq" id="WP_185259417.1">
    <property type="nucleotide sequence ID" value="NZ_AP023368.1"/>
</dbReference>
<dbReference type="GO" id="GO:0034040">
    <property type="term" value="F:ATPase-coupled lipid transmembrane transporter activity"/>
    <property type="evidence" value="ECO:0007669"/>
    <property type="project" value="TreeGrafter"/>
</dbReference>
<reference evidence="11 12" key="2">
    <citation type="submission" date="2020-08" db="EMBL/GenBank/DDBJ databases">
        <authorList>
            <person name="Ueki A."/>
            <person name="Tonouchi A."/>
        </authorList>
    </citation>
    <scope>NUCLEOTIDE SEQUENCE [LARGE SCALE GENOMIC DNA]</scope>
    <source>
        <strain evidence="11 12">CTTW</strain>
    </source>
</reference>
<keyword evidence="12" id="KW-1185">Reference proteome</keyword>
<dbReference type="InterPro" id="IPR027417">
    <property type="entry name" value="P-loop_NTPase"/>
</dbReference>
<dbReference type="SUPFAM" id="SSF90123">
    <property type="entry name" value="ABC transporter transmembrane region"/>
    <property type="match status" value="1"/>
</dbReference>
<dbReference type="SMART" id="SM00382">
    <property type="entry name" value="AAA"/>
    <property type="match status" value="1"/>
</dbReference>
<dbReference type="EMBL" id="AP023368">
    <property type="protein sequence ID" value="BCJ99139.1"/>
    <property type="molecule type" value="Genomic_DNA"/>
</dbReference>
<dbReference type="PROSITE" id="PS00211">
    <property type="entry name" value="ABC_TRANSPORTER_1"/>
    <property type="match status" value="1"/>
</dbReference>
<name>A0A7I8DL94_9FIRM</name>
<evidence type="ECO:0000259" key="9">
    <source>
        <dbReference type="PROSITE" id="PS50893"/>
    </source>
</evidence>
<protein>
    <submittedName>
        <fullName evidence="11">ABC transporter ATP-binding protein</fullName>
    </submittedName>
</protein>
<dbReference type="SUPFAM" id="SSF52540">
    <property type="entry name" value="P-loop containing nucleoside triphosphate hydrolases"/>
    <property type="match status" value="1"/>
</dbReference>
<feature type="transmembrane region" description="Helical" evidence="8">
    <location>
        <begin position="263"/>
        <end position="287"/>
    </location>
</feature>
<evidence type="ECO:0000256" key="3">
    <source>
        <dbReference type="ARBA" id="ARBA00022741"/>
    </source>
</evidence>
<organism evidence="11 12">
    <name type="scientific">Anaerocolumna chitinilytica</name>
    <dbReference type="NCBI Taxonomy" id="1727145"/>
    <lineage>
        <taxon>Bacteria</taxon>
        <taxon>Bacillati</taxon>
        <taxon>Bacillota</taxon>
        <taxon>Clostridia</taxon>
        <taxon>Lachnospirales</taxon>
        <taxon>Lachnospiraceae</taxon>
        <taxon>Anaerocolumna</taxon>
    </lineage>
</organism>
<evidence type="ECO:0000256" key="5">
    <source>
        <dbReference type="ARBA" id="ARBA00022989"/>
    </source>
</evidence>
<feature type="region of interest" description="Disordered" evidence="7">
    <location>
        <begin position="340"/>
        <end position="363"/>
    </location>
</feature>
<dbReference type="InterPro" id="IPR036640">
    <property type="entry name" value="ABC1_TM_sf"/>
</dbReference>